<organism evidence="8 9">
    <name type="scientific">Musa troglodytarum</name>
    <name type="common">fe'i banana</name>
    <dbReference type="NCBI Taxonomy" id="320322"/>
    <lineage>
        <taxon>Eukaryota</taxon>
        <taxon>Viridiplantae</taxon>
        <taxon>Streptophyta</taxon>
        <taxon>Embryophyta</taxon>
        <taxon>Tracheophyta</taxon>
        <taxon>Spermatophyta</taxon>
        <taxon>Magnoliopsida</taxon>
        <taxon>Liliopsida</taxon>
        <taxon>Zingiberales</taxon>
        <taxon>Musaceae</taxon>
        <taxon>Musa</taxon>
    </lineage>
</organism>
<dbReference type="SUPFAM" id="SSF118290">
    <property type="entry name" value="WRKY DNA-binding domain"/>
    <property type="match status" value="1"/>
</dbReference>
<evidence type="ECO:0000256" key="6">
    <source>
        <dbReference type="SAM" id="MobiDB-lite"/>
    </source>
</evidence>
<feature type="compositionally biased region" description="Basic and acidic residues" evidence="6">
    <location>
        <begin position="61"/>
        <end position="70"/>
    </location>
</feature>
<accession>A0A9E7KN32</accession>
<dbReference type="InterPro" id="IPR036576">
    <property type="entry name" value="WRKY_dom_sf"/>
</dbReference>
<evidence type="ECO:0000256" key="2">
    <source>
        <dbReference type="ARBA" id="ARBA00023015"/>
    </source>
</evidence>
<dbReference type="PROSITE" id="PS50811">
    <property type="entry name" value="WRKY"/>
    <property type="match status" value="1"/>
</dbReference>
<sequence length="614" mass="67249">MEVVVEKPDVEEERKAGCFHDEHGVKIREDSTLIPSEKWAMEYTSARPSSTNPKDSTSFTQEHRLESTKAEMVEVREENQRLKLILTRITEDYQSLSDIVRREQAKKPIKNTPAADEEVEETVSLRLGTSSSGQRKEDKMKIVTGKDSERFGGCLTLGLNMKFEGSDDSLKEPVLNLSSDNSSEELKEEDTGAEPWPPRKAANSARNGDDEASQQPLVKKARVSVRARCDGPTVCTPNYVIISSNMNHHHHDCMQAWAFSVDTMNDGCQWRKYGQKISKGNPCPRAYYRCTVAPACPVRKQVQRCAEDMSILITTYEGAHNHPLPISASAMASTTAAAASMLMSGSSASQPAVGFPGSFSTANCNLATSINANLHGLNLSVSDNLRSQQFHLPNPLISSITSHPTITLDLTVPPSCSFQANQFNSFSSNFTTTTPRYSSTRFNISSSDTNSLPTYEISKYLNNGAQPYDKSSVSLSLGRQPHDYLYRSYLQKTTKPSTPPNQHPLTDTLAKAITSDPKFHSVLAATITSYVEGRGGKEAVGHGLKWGEQHLNSLALPFPAAPQGNGCTTSSYFNRLPGLNLNTQQGSLLLQSSLGFPSTKGASATPRDHNTENM</sequence>
<dbReference type="EMBL" id="CP097509">
    <property type="protein sequence ID" value="URE21215.1"/>
    <property type="molecule type" value="Genomic_DNA"/>
</dbReference>
<keyword evidence="5" id="KW-0539">Nucleus</keyword>
<feature type="region of interest" description="Disordered" evidence="6">
    <location>
        <begin position="43"/>
        <end position="70"/>
    </location>
</feature>
<feature type="domain" description="WRKY" evidence="7">
    <location>
        <begin position="259"/>
        <end position="325"/>
    </location>
</feature>
<feature type="compositionally biased region" description="Polar residues" evidence="6">
    <location>
        <begin position="46"/>
        <end position="60"/>
    </location>
</feature>
<dbReference type="SMART" id="SM00774">
    <property type="entry name" value="WRKY"/>
    <property type="match status" value="1"/>
</dbReference>
<dbReference type="Pfam" id="PF03106">
    <property type="entry name" value="WRKY"/>
    <property type="match status" value="1"/>
</dbReference>
<evidence type="ECO:0000259" key="7">
    <source>
        <dbReference type="PROSITE" id="PS50811"/>
    </source>
</evidence>
<evidence type="ECO:0000256" key="5">
    <source>
        <dbReference type="ARBA" id="ARBA00023242"/>
    </source>
</evidence>
<reference evidence="8" key="1">
    <citation type="submission" date="2022-05" db="EMBL/GenBank/DDBJ databases">
        <title>The Musa troglodytarum L. genome provides insights into the mechanism of non-climacteric behaviour and enrichment of carotenoids.</title>
        <authorList>
            <person name="Wang J."/>
        </authorList>
    </citation>
    <scope>NUCLEOTIDE SEQUENCE</scope>
    <source>
        <tissue evidence="8">Leaf</tissue>
    </source>
</reference>
<proteinExistence type="predicted"/>
<name>A0A9E7KN32_9LILI</name>
<dbReference type="InterPro" id="IPR044810">
    <property type="entry name" value="WRKY_plant"/>
</dbReference>
<feature type="region of interest" description="Disordered" evidence="6">
    <location>
        <begin position="593"/>
        <end position="614"/>
    </location>
</feature>
<comment type="subcellular location">
    <subcellularLocation>
        <location evidence="1">Nucleus</location>
    </subcellularLocation>
</comment>
<dbReference type="GO" id="GO:0043565">
    <property type="term" value="F:sequence-specific DNA binding"/>
    <property type="evidence" value="ECO:0007669"/>
    <property type="project" value="InterPro"/>
</dbReference>
<feature type="compositionally biased region" description="Acidic residues" evidence="6">
    <location>
        <begin position="182"/>
        <end position="192"/>
    </location>
</feature>
<dbReference type="PANTHER" id="PTHR31429:SF24">
    <property type="entry name" value="WRKY TRANSCRIPTION FACTOR 72-RELATED"/>
    <property type="match status" value="1"/>
</dbReference>
<keyword evidence="4" id="KW-0804">Transcription</keyword>
<dbReference type="OrthoDB" id="1686353at2759"/>
<evidence type="ECO:0000313" key="9">
    <source>
        <dbReference type="Proteomes" id="UP001055439"/>
    </source>
</evidence>
<evidence type="ECO:0000256" key="1">
    <source>
        <dbReference type="ARBA" id="ARBA00004123"/>
    </source>
</evidence>
<dbReference type="GO" id="GO:0003700">
    <property type="term" value="F:DNA-binding transcription factor activity"/>
    <property type="evidence" value="ECO:0007669"/>
    <property type="project" value="InterPro"/>
</dbReference>
<dbReference type="AlphaFoldDB" id="A0A9E7KN32"/>
<protein>
    <submittedName>
        <fullName evidence="8">WRKY transcription factor</fullName>
    </submittedName>
</protein>
<evidence type="ECO:0000313" key="8">
    <source>
        <dbReference type="EMBL" id="URE21215.1"/>
    </source>
</evidence>
<dbReference type="PANTHER" id="PTHR31429">
    <property type="entry name" value="WRKY TRANSCRIPTION FACTOR 36-RELATED"/>
    <property type="match status" value="1"/>
</dbReference>
<keyword evidence="3" id="KW-0238">DNA-binding</keyword>
<dbReference type="Gene3D" id="2.20.25.80">
    <property type="entry name" value="WRKY domain"/>
    <property type="match status" value="1"/>
</dbReference>
<dbReference type="InterPro" id="IPR003657">
    <property type="entry name" value="WRKY_dom"/>
</dbReference>
<keyword evidence="9" id="KW-1185">Reference proteome</keyword>
<gene>
    <name evidence="8" type="ORF">MUK42_11682</name>
</gene>
<evidence type="ECO:0000256" key="3">
    <source>
        <dbReference type="ARBA" id="ARBA00023125"/>
    </source>
</evidence>
<dbReference type="GO" id="GO:0005634">
    <property type="term" value="C:nucleus"/>
    <property type="evidence" value="ECO:0007669"/>
    <property type="project" value="UniProtKB-SubCell"/>
</dbReference>
<feature type="region of interest" description="Disordered" evidence="6">
    <location>
        <begin position="168"/>
        <end position="218"/>
    </location>
</feature>
<keyword evidence="2" id="KW-0805">Transcription regulation</keyword>
<evidence type="ECO:0000256" key="4">
    <source>
        <dbReference type="ARBA" id="ARBA00023163"/>
    </source>
</evidence>
<feature type="region of interest" description="Disordered" evidence="6">
    <location>
        <begin position="107"/>
        <end position="140"/>
    </location>
</feature>
<dbReference type="Proteomes" id="UP001055439">
    <property type="component" value="Chromosome 7"/>
</dbReference>